<keyword evidence="2" id="KW-1185">Reference proteome</keyword>
<dbReference type="AlphaFoldDB" id="A0AAD9AD16"/>
<proteinExistence type="predicted"/>
<accession>A0AAD9AD16</accession>
<evidence type="ECO:0000313" key="2">
    <source>
        <dbReference type="Proteomes" id="UP001243330"/>
    </source>
</evidence>
<name>A0AAD9AD16_9PEZI</name>
<comment type="caution">
    <text evidence="1">The sequence shown here is derived from an EMBL/GenBank/DDBJ whole genome shotgun (WGS) entry which is preliminary data.</text>
</comment>
<sequence length="222" mass="25534">MAQQGPRDIGEDEYYRARDNSFERGYRWQWSYYKSKEHPNENGHVYIVPPHRPPFVEDGMPGERLNFLWSQPGNSNDPHPKDRCHLTLQFTKDSFNLRNVHLTIAPGQYVALRSTKLSVERQNPQGFGIGPTTVTNLVNDTVNARKLMRAFRAILDAIHLRNDFKQPIRDNVGYINGADQWVWRPGADLLVLQQCQAMLAELQVIMADFGLGMNENIPNTFP</sequence>
<reference evidence="1" key="1">
    <citation type="submission" date="2023-01" db="EMBL/GenBank/DDBJ databases">
        <title>Colletotrichum chrysophilum M932 genome sequence.</title>
        <authorList>
            <person name="Baroncelli R."/>
        </authorList>
    </citation>
    <scope>NUCLEOTIDE SEQUENCE</scope>
    <source>
        <strain evidence="1">M932</strain>
    </source>
</reference>
<dbReference type="Proteomes" id="UP001243330">
    <property type="component" value="Unassembled WGS sequence"/>
</dbReference>
<dbReference type="EMBL" id="JAQOWY010000369">
    <property type="protein sequence ID" value="KAK1843244.1"/>
    <property type="molecule type" value="Genomic_DNA"/>
</dbReference>
<protein>
    <submittedName>
        <fullName evidence="1">Uncharacterized protein</fullName>
    </submittedName>
</protein>
<evidence type="ECO:0000313" key="1">
    <source>
        <dbReference type="EMBL" id="KAK1843244.1"/>
    </source>
</evidence>
<organism evidence="1 2">
    <name type="scientific">Colletotrichum chrysophilum</name>
    <dbReference type="NCBI Taxonomy" id="1836956"/>
    <lineage>
        <taxon>Eukaryota</taxon>
        <taxon>Fungi</taxon>
        <taxon>Dikarya</taxon>
        <taxon>Ascomycota</taxon>
        <taxon>Pezizomycotina</taxon>
        <taxon>Sordariomycetes</taxon>
        <taxon>Hypocreomycetidae</taxon>
        <taxon>Glomerellales</taxon>
        <taxon>Glomerellaceae</taxon>
        <taxon>Colletotrichum</taxon>
        <taxon>Colletotrichum gloeosporioides species complex</taxon>
    </lineage>
</organism>
<gene>
    <name evidence="1" type="ORF">CCHR01_14137</name>
</gene>